<organism evidence="2 3">
    <name type="scientific">Flemingia macrophylla</name>
    <dbReference type="NCBI Taxonomy" id="520843"/>
    <lineage>
        <taxon>Eukaryota</taxon>
        <taxon>Viridiplantae</taxon>
        <taxon>Streptophyta</taxon>
        <taxon>Embryophyta</taxon>
        <taxon>Tracheophyta</taxon>
        <taxon>Spermatophyta</taxon>
        <taxon>Magnoliopsida</taxon>
        <taxon>eudicotyledons</taxon>
        <taxon>Gunneridae</taxon>
        <taxon>Pentapetalae</taxon>
        <taxon>rosids</taxon>
        <taxon>fabids</taxon>
        <taxon>Fabales</taxon>
        <taxon>Fabaceae</taxon>
        <taxon>Papilionoideae</taxon>
        <taxon>50 kb inversion clade</taxon>
        <taxon>NPAAA clade</taxon>
        <taxon>indigoferoid/millettioid clade</taxon>
        <taxon>Phaseoleae</taxon>
        <taxon>Flemingia</taxon>
    </lineage>
</organism>
<dbReference type="PANTHER" id="PTHR33566">
    <property type="entry name" value="EN/SPM-LIKE TRANSPOSON-RELATED"/>
    <property type="match status" value="1"/>
</dbReference>
<sequence>MTTQRASLSLMSQPNHTVSQNLNANKERCKNMIKQHEDNIKFLNSQSNRLQESILDLQVSLGRYHSNSIITSGNGNGGFHTEEETSEQILKKENSAASVCTWLKTNAQTSNLALTKDVVGVVATLAKVESYDLSRILSEFLGLETMLAIVCSTYEGVNALEKYDPEGLINCNSGLHGIGSSIGKRINGRFSVICLEDLRPFVGGFVANDQQKKLALPKPRLPNGECPLGFIDYAVNMIHLDSKYLSFVTASGFGLRETLFYGLFSRLQIYKTRNEMLLALPCIHDGALSLDGGMIRKCGMFALGSRKEVEVKFPLLVGKSDVPPNYIEAEDVVRKLKWENTKIDADIHREQQLLDYRNLSRQV</sequence>
<dbReference type="AlphaFoldDB" id="A0ABD1NCS2"/>
<evidence type="ECO:0000313" key="2">
    <source>
        <dbReference type="EMBL" id="KAL2345912.1"/>
    </source>
</evidence>
<keyword evidence="1" id="KW-0175">Coiled coil</keyword>
<comment type="caution">
    <text evidence="2">The sequence shown here is derived from an EMBL/GenBank/DDBJ whole genome shotgun (WGS) entry which is preliminary data.</text>
</comment>
<accession>A0ABD1NCS2</accession>
<name>A0ABD1NCS2_9FABA</name>
<feature type="coiled-coil region" evidence="1">
    <location>
        <begin position="19"/>
        <end position="53"/>
    </location>
</feature>
<dbReference type="Proteomes" id="UP001603857">
    <property type="component" value="Unassembled WGS sequence"/>
</dbReference>
<evidence type="ECO:0000313" key="3">
    <source>
        <dbReference type="Proteomes" id="UP001603857"/>
    </source>
</evidence>
<proteinExistence type="predicted"/>
<dbReference type="EMBL" id="JBGMDY010000002">
    <property type="protein sequence ID" value="KAL2345912.1"/>
    <property type="molecule type" value="Genomic_DNA"/>
</dbReference>
<dbReference type="PANTHER" id="PTHR33566:SF9">
    <property type="entry name" value="DEFECTIVE IN MERISTEM SILENCING PROTEIN"/>
    <property type="match status" value="1"/>
</dbReference>
<evidence type="ECO:0008006" key="4">
    <source>
        <dbReference type="Google" id="ProtNLM"/>
    </source>
</evidence>
<evidence type="ECO:0000256" key="1">
    <source>
        <dbReference type="SAM" id="Coils"/>
    </source>
</evidence>
<keyword evidence="3" id="KW-1185">Reference proteome</keyword>
<reference evidence="2 3" key="1">
    <citation type="submission" date="2024-08" db="EMBL/GenBank/DDBJ databases">
        <title>Insights into the chromosomal genome structure of Flemingia macrophylla.</title>
        <authorList>
            <person name="Ding Y."/>
            <person name="Zhao Y."/>
            <person name="Bi W."/>
            <person name="Wu M."/>
            <person name="Zhao G."/>
            <person name="Gong Y."/>
            <person name="Li W."/>
            <person name="Zhang P."/>
        </authorList>
    </citation>
    <scope>NUCLEOTIDE SEQUENCE [LARGE SCALE GENOMIC DNA]</scope>
    <source>
        <strain evidence="2">DYQJB</strain>
        <tissue evidence="2">Leaf</tissue>
    </source>
</reference>
<protein>
    <recommendedName>
        <fullName evidence="4">Protein DEFECTIVE IN MERISTEM SILENCING 3-like</fullName>
    </recommendedName>
</protein>
<gene>
    <name evidence="2" type="ORF">Fmac_007197</name>
</gene>